<reference evidence="6 7" key="1">
    <citation type="submission" date="2020-08" db="EMBL/GenBank/DDBJ databases">
        <title>Sequencing the genomes of 1000 actinobacteria strains.</title>
        <authorList>
            <person name="Klenk H.-P."/>
        </authorList>
    </citation>
    <scope>NUCLEOTIDE SEQUENCE [LARGE SCALE GENOMIC DNA]</scope>
    <source>
        <strain evidence="6 7">DSM 44551</strain>
    </source>
</reference>
<dbReference type="EMBL" id="JACHDB010000002">
    <property type="protein sequence ID" value="MBB5435471.1"/>
    <property type="molecule type" value="Genomic_DNA"/>
</dbReference>
<protein>
    <submittedName>
        <fullName evidence="6">DNA-binding IclR family transcriptional regulator</fullName>
    </submittedName>
</protein>
<dbReference type="Gene3D" id="1.10.10.10">
    <property type="entry name" value="Winged helix-like DNA-binding domain superfamily/Winged helix DNA-binding domain"/>
    <property type="match status" value="1"/>
</dbReference>
<accession>A0A7W8QTR5</accession>
<name>A0A7W8QTR5_9ACTN</name>
<evidence type="ECO:0000259" key="4">
    <source>
        <dbReference type="PROSITE" id="PS51077"/>
    </source>
</evidence>
<dbReference type="SUPFAM" id="SSF55781">
    <property type="entry name" value="GAF domain-like"/>
    <property type="match status" value="1"/>
</dbReference>
<dbReference type="InterPro" id="IPR014757">
    <property type="entry name" value="Tscrpt_reg_IclR_C"/>
</dbReference>
<keyword evidence="2 6" id="KW-0238">DNA-binding</keyword>
<dbReference type="InterPro" id="IPR050707">
    <property type="entry name" value="HTH_MetabolicPath_Reg"/>
</dbReference>
<dbReference type="GO" id="GO:0003700">
    <property type="term" value="F:DNA-binding transcription factor activity"/>
    <property type="evidence" value="ECO:0007669"/>
    <property type="project" value="TreeGrafter"/>
</dbReference>
<dbReference type="PROSITE" id="PS51078">
    <property type="entry name" value="ICLR_ED"/>
    <property type="match status" value="1"/>
</dbReference>
<dbReference type="Gene3D" id="3.30.450.40">
    <property type="match status" value="1"/>
</dbReference>
<evidence type="ECO:0000313" key="6">
    <source>
        <dbReference type="EMBL" id="MBB5435471.1"/>
    </source>
</evidence>
<keyword evidence="7" id="KW-1185">Reference proteome</keyword>
<sequence length="245" mass="26249">MHREPESASTKEHRTVTRVTTILETVAASEGGARLRDLVGVLDAPKSSVYGLVQGLAAVGYLEERDGVYRLGPAVAMLLSPNRSALTAAARPVLERLRDRFDETVTLAVRVGYSTVYLDSVESNRLIRYSAPLRRRRPLYPTSGGKCLLAFMPPSLRGGYLAGLASGEERTAIEDELAEIRRTGVAYNRGETLPDVAAAAAIVQLGERPVAAVACAGPLNRMADQLGLVGEEVLTAAKDIAHRLA</sequence>
<gene>
    <name evidence="6" type="ORF">HDA36_005619</name>
</gene>
<dbReference type="RefSeq" id="WP_184398301.1">
    <property type="nucleotide sequence ID" value="NZ_BAAAJD010000080.1"/>
</dbReference>
<dbReference type="Pfam" id="PF01614">
    <property type="entry name" value="IclR_C"/>
    <property type="match status" value="1"/>
</dbReference>
<organism evidence="6 7">
    <name type="scientific">Nocardiopsis composta</name>
    <dbReference type="NCBI Taxonomy" id="157465"/>
    <lineage>
        <taxon>Bacteria</taxon>
        <taxon>Bacillati</taxon>
        <taxon>Actinomycetota</taxon>
        <taxon>Actinomycetes</taxon>
        <taxon>Streptosporangiales</taxon>
        <taxon>Nocardiopsidaceae</taxon>
        <taxon>Nocardiopsis</taxon>
    </lineage>
</organism>
<dbReference type="PANTHER" id="PTHR30136">
    <property type="entry name" value="HELIX-TURN-HELIX TRANSCRIPTIONAL REGULATOR, ICLR FAMILY"/>
    <property type="match status" value="1"/>
</dbReference>
<dbReference type="PROSITE" id="PS51077">
    <property type="entry name" value="HTH_ICLR"/>
    <property type="match status" value="1"/>
</dbReference>
<dbReference type="Pfam" id="PF09339">
    <property type="entry name" value="HTH_IclR"/>
    <property type="match status" value="1"/>
</dbReference>
<dbReference type="InterPro" id="IPR036390">
    <property type="entry name" value="WH_DNA-bd_sf"/>
</dbReference>
<comment type="caution">
    <text evidence="6">The sequence shown here is derived from an EMBL/GenBank/DDBJ whole genome shotgun (WGS) entry which is preliminary data.</text>
</comment>
<keyword evidence="1" id="KW-0805">Transcription regulation</keyword>
<dbReference type="InterPro" id="IPR036388">
    <property type="entry name" value="WH-like_DNA-bd_sf"/>
</dbReference>
<dbReference type="InterPro" id="IPR029016">
    <property type="entry name" value="GAF-like_dom_sf"/>
</dbReference>
<dbReference type="SMART" id="SM00346">
    <property type="entry name" value="HTH_ICLR"/>
    <property type="match status" value="1"/>
</dbReference>
<feature type="domain" description="IclR-ED" evidence="5">
    <location>
        <begin position="67"/>
        <end position="245"/>
    </location>
</feature>
<dbReference type="SUPFAM" id="SSF46785">
    <property type="entry name" value="Winged helix' DNA-binding domain"/>
    <property type="match status" value="1"/>
</dbReference>
<keyword evidence="3" id="KW-0804">Transcription</keyword>
<dbReference type="GO" id="GO:0045892">
    <property type="term" value="P:negative regulation of DNA-templated transcription"/>
    <property type="evidence" value="ECO:0007669"/>
    <property type="project" value="TreeGrafter"/>
</dbReference>
<dbReference type="Proteomes" id="UP000572635">
    <property type="component" value="Unassembled WGS sequence"/>
</dbReference>
<evidence type="ECO:0000256" key="2">
    <source>
        <dbReference type="ARBA" id="ARBA00023125"/>
    </source>
</evidence>
<dbReference type="PANTHER" id="PTHR30136:SF35">
    <property type="entry name" value="HTH-TYPE TRANSCRIPTIONAL REGULATOR RV1719"/>
    <property type="match status" value="1"/>
</dbReference>
<evidence type="ECO:0000259" key="5">
    <source>
        <dbReference type="PROSITE" id="PS51078"/>
    </source>
</evidence>
<dbReference type="GO" id="GO:0003677">
    <property type="term" value="F:DNA binding"/>
    <property type="evidence" value="ECO:0007669"/>
    <property type="project" value="UniProtKB-KW"/>
</dbReference>
<dbReference type="AlphaFoldDB" id="A0A7W8QTR5"/>
<proteinExistence type="predicted"/>
<evidence type="ECO:0000313" key="7">
    <source>
        <dbReference type="Proteomes" id="UP000572635"/>
    </source>
</evidence>
<dbReference type="InterPro" id="IPR005471">
    <property type="entry name" value="Tscrpt_reg_IclR_N"/>
</dbReference>
<feature type="domain" description="HTH iclR-type" evidence="4">
    <location>
        <begin position="13"/>
        <end position="73"/>
    </location>
</feature>
<evidence type="ECO:0000256" key="3">
    <source>
        <dbReference type="ARBA" id="ARBA00023163"/>
    </source>
</evidence>
<evidence type="ECO:0000256" key="1">
    <source>
        <dbReference type="ARBA" id="ARBA00023015"/>
    </source>
</evidence>